<evidence type="ECO:0000259" key="23">
    <source>
        <dbReference type="SMART" id="SM00481"/>
    </source>
</evidence>
<comment type="function">
    <text evidence="20">Repair polymerase that plays a key role in base-excision repair. During this process, the damaged base is excised by specific DNA glycosylases, the DNA backbone is nicked at the abasic site by an apurinic/apyrimidic (AP) endonuclease, and POLB removes 5'-deoxyribose-phosphate from the preincised AP site acting as a 5'-deoxyribose-phosphate lyase (5'-dRP lyase); through its DNA polymerase activity, it adds one nucleotide to the 3' end of the arising single-nucleotide gap. Conducts 'gap-filling' DNA synthesis in a stepwise distributive fashion rather than in a processive fashion as for other DNA polymerases. It is also able to cleave sugar-phosphate bonds 3' to an intact AP site, acting as an AP lyase.</text>
</comment>
<dbReference type="Pfam" id="PF14520">
    <property type="entry name" value="HHH_5"/>
    <property type="match status" value="1"/>
</dbReference>
<feature type="domain" description="Polymerase/histidinol phosphatase N-terminal" evidence="23">
    <location>
        <begin position="339"/>
        <end position="418"/>
    </location>
</feature>
<evidence type="ECO:0000256" key="19">
    <source>
        <dbReference type="ARBA" id="ARBA00044678"/>
    </source>
</evidence>
<dbReference type="AlphaFoldDB" id="A0A1I6GT30"/>
<evidence type="ECO:0000256" key="18">
    <source>
        <dbReference type="ARBA" id="ARBA00044632"/>
    </source>
</evidence>
<evidence type="ECO:0000256" key="16">
    <source>
        <dbReference type="ARBA" id="ARBA00035717"/>
    </source>
</evidence>
<dbReference type="SUPFAM" id="SSF47802">
    <property type="entry name" value="DNA polymerase beta, N-terminal domain-like"/>
    <property type="match status" value="1"/>
</dbReference>
<dbReference type="GO" id="GO:0003887">
    <property type="term" value="F:DNA-directed DNA polymerase activity"/>
    <property type="evidence" value="ECO:0007669"/>
    <property type="project" value="UniProtKB-KW"/>
</dbReference>
<dbReference type="InterPro" id="IPR037160">
    <property type="entry name" value="DNA_Pol_thumb_sf"/>
</dbReference>
<dbReference type="FunFam" id="3.20.20.140:FF:000047">
    <property type="entry name" value="PHP domain-containing protein"/>
    <property type="match status" value="1"/>
</dbReference>
<gene>
    <name evidence="25" type="ORF">SAMN05216203_0436</name>
</gene>
<keyword evidence="9" id="KW-0548">Nucleotidyltransferase</keyword>
<dbReference type="SMART" id="SM00481">
    <property type="entry name" value="POLIIIAc"/>
    <property type="match status" value="1"/>
</dbReference>
<dbReference type="SUPFAM" id="SSF47781">
    <property type="entry name" value="RuvA domain 2-like"/>
    <property type="match status" value="1"/>
</dbReference>
<comment type="catalytic activity">
    <reaction evidence="18">
        <text>2'-deoxyribonucleotide-(2'-deoxyribose 5'-phosphate)-2'-deoxyribonucleotide-DNA = a 3'-end 2'-deoxyribonucleotide-(2,3-dehydro-2,3-deoxyribose 5'-phosphate)-DNA + a 5'-end 5'-phospho-2'-deoxyribonucleoside-DNA + H(+)</text>
        <dbReference type="Rhea" id="RHEA:66592"/>
        <dbReference type="Rhea" id="RHEA-COMP:13180"/>
        <dbReference type="Rhea" id="RHEA-COMP:16897"/>
        <dbReference type="Rhea" id="RHEA-COMP:17067"/>
        <dbReference type="ChEBI" id="CHEBI:15378"/>
        <dbReference type="ChEBI" id="CHEBI:136412"/>
        <dbReference type="ChEBI" id="CHEBI:157695"/>
        <dbReference type="ChEBI" id="CHEBI:167181"/>
        <dbReference type="EC" id="4.2.99.18"/>
    </reaction>
</comment>
<evidence type="ECO:0000256" key="17">
    <source>
        <dbReference type="ARBA" id="ARBA00035726"/>
    </source>
</evidence>
<evidence type="ECO:0000256" key="7">
    <source>
        <dbReference type="ARBA" id="ARBA00022634"/>
    </source>
</evidence>
<dbReference type="Pfam" id="PF14792">
    <property type="entry name" value="DNA_pol_B_palm"/>
    <property type="match status" value="1"/>
</dbReference>
<dbReference type="PANTHER" id="PTHR36928:SF1">
    <property type="entry name" value="PHOSPHATASE YCDX-RELATED"/>
    <property type="match status" value="1"/>
</dbReference>
<dbReference type="Gene3D" id="3.20.20.140">
    <property type="entry name" value="Metal-dependent hydrolases"/>
    <property type="match status" value="1"/>
</dbReference>
<keyword evidence="7" id="KW-0237">DNA synthesis</keyword>
<accession>A0A1I6GT30</accession>
<dbReference type="SMART" id="SM00278">
    <property type="entry name" value="HhH1"/>
    <property type="match status" value="3"/>
</dbReference>
<keyword evidence="8" id="KW-0808">Transferase</keyword>
<comment type="subcellular location">
    <subcellularLocation>
        <location evidence="2">Cytoplasm</location>
    </subcellularLocation>
</comment>
<evidence type="ECO:0000256" key="5">
    <source>
        <dbReference type="ARBA" id="ARBA00020020"/>
    </source>
</evidence>
<feature type="domain" description="Helix-hairpin-helix DNA-binding motif class 1" evidence="22">
    <location>
        <begin position="127"/>
        <end position="146"/>
    </location>
</feature>
<dbReference type="Pfam" id="PF02811">
    <property type="entry name" value="PHP"/>
    <property type="match status" value="1"/>
</dbReference>
<keyword evidence="13" id="KW-0239">DNA-directed DNA polymerase</keyword>
<dbReference type="CDD" id="cd00141">
    <property type="entry name" value="NT_POLXc"/>
    <property type="match status" value="1"/>
</dbReference>
<evidence type="ECO:0000256" key="21">
    <source>
        <dbReference type="ARBA" id="ARBA00049244"/>
    </source>
</evidence>
<dbReference type="SUPFAM" id="SSF81301">
    <property type="entry name" value="Nucleotidyltransferase"/>
    <property type="match status" value="1"/>
</dbReference>
<dbReference type="EC" id="2.7.7.7" evidence="3"/>
<dbReference type="PANTHER" id="PTHR36928">
    <property type="entry name" value="PHOSPHATASE YCDX-RELATED"/>
    <property type="match status" value="1"/>
</dbReference>
<dbReference type="EC" id="4.2.99.18" evidence="4"/>
<proteinExistence type="predicted"/>
<evidence type="ECO:0000259" key="24">
    <source>
        <dbReference type="SMART" id="SM00483"/>
    </source>
</evidence>
<dbReference type="PRINTS" id="PR00870">
    <property type="entry name" value="DNAPOLXBETA"/>
</dbReference>
<keyword evidence="6" id="KW-0488">Methylation</keyword>
<dbReference type="Gene3D" id="3.30.460.10">
    <property type="entry name" value="Beta Polymerase, domain 2"/>
    <property type="match status" value="1"/>
</dbReference>
<evidence type="ECO:0000256" key="6">
    <source>
        <dbReference type="ARBA" id="ARBA00022481"/>
    </source>
</evidence>
<dbReference type="InterPro" id="IPR002054">
    <property type="entry name" value="DNA-dir_DNA_pol_X"/>
</dbReference>
<evidence type="ECO:0000256" key="14">
    <source>
        <dbReference type="ARBA" id="ARBA00023053"/>
    </source>
</evidence>
<feature type="domain" description="Helix-hairpin-helix DNA-binding motif class 1" evidence="22">
    <location>
        <begin position="52"/>
        <end position="71"/>
    </location>
</feature>
<evidence type="ECO:0000256" key="15">
    <source>
        <dbReference type="ARBA" id="ARBA00023204"/>
    </source>
</evidence>
<evidence type="ECO:0000256" key="12">
    <source>
        <dbReference type="ARBA" id="ARBA00022843"/>
    </source>
</evidence>
<evidence type="ECO:0000256" key="1">
    <source>
        <dbReference type="ARBA" id="ARBA00001946"/>
    </source>
</evidence>
<evidence type="ECO:0000256" key="20">
    <source>
        <dbReference type="ARBA" id="ARBA00045548"/>
    </source>
</evidence>
<keyword evidence="26" id="KW-1185">Reference proteome</keyword>
<comment type="cofactor">
    <cofactor evidence="1">
        <name>Mg(2+)</name>
        <dbReference type="ChEBI" id="CHEBI:18420"/>
    </cofactor>
</comment>
<dbReference type="InterPro" id="IPR016195">
    <property type="entry name" value="Pol/histidinol_Pase-like"/>
</dbReference>
<feature type="domain" description="DNA-directed DNA polymerase X" evidence="24">
    <location>
        <begin position="1"/>
        <end position="315"/>
    </location>
</feature>
<dbReference type="InterPro" id="IPR004013">
    <property type="entry name" value="PHP_dom"/>
</dbReference>
<evidence type="ECO:0000256" key="10">
    <source>
        <dbReference type="ARBA" id="ARBA00022705"/>
    </source>
</evidence>
<dbReference type="InterPro" id="IPR027421">
    <property type="entry name" value="DNA_pol_lamdba_lyase_dom_sf"/>
</dbReference>
<dbReference type="Pfam" id="PF14716">
    <property type="entry name" value="HHH_8"/>
    <property type="match status" value="1"/>
</dbReference>
<keyword evidence="14" id="KW-0915">Sodium</keyword>
<dbReference type="InterPro" id="IPR003141">
    <property type="entry name" value="Pol/His_phosphatase_N"/>
</dbReference>
<dbReference type="InterPro" id="IPR002008">
    <property type="entry name" value="DNA_pol_X_beta-like"/>
</dbReference>
<dbReference type="InterPro" id="IPR003583">
    <property type="entry name" value="Hlx-hairpin-Hlx_DNA-bd_motif"/>
</dbReference>
<keyword evidence="12" id="KW-0832">Ubl conjugation</keyword>
<evidence type="ECO:0000256" key="8">
    <source>
        <dbReference type="ARBA" id="ARBA00022679"/>
    </source>
</evidence>
<protein>
    <recommendedName>
        <fullName evidence="5">DNA polymerase beta</fullName>
        <ecNumber evidence="3">2.7.7.7</ecNumber>
        <ecNumber evidence="4">4.2.99.18</ecNumber>
    </recommendedName>
    <alternativeName>
        <fullName evidence="16">5'-deoxyribose-phosphate lyase</fullName>
    </alternativeName>
    <alternativeName>
        <fullName evidence="17">AP lyase</fullName>
    </alternativeName>
</protein>
<dbReference type="Pfam" id="PF14791">
    <property type="entry name" value="DNA_pol_B_thumb"/>
    <property type="match status" value="1"/>
</dbReference>
<comment type="catalytic activity">
    <reaction evidence="21">
        <text>DNA(n) + a 2'-deoxyribonucleoside 5'-triphosphate = DNA(n+1) + diphosphate</text>
        <dbReference type="Rhea" id="RHEA:22508"/>
        <dbReference type="Rhea" id="RHEA-COMP:17339"/>
        <dbReference type="Rhea" id="RHEA-COMP:17340"/>
        <dbReference type="ChEBI" id="CHEBI:33019"/>
        <dbReference type="ChEBI" id="CHEBI:61560"/>
        <dbReference type="ChEBI" id="CHEBI:173112"/>
        <dbReference type="EC" id="2.7.7.7"/>
    </reaction>
</comment>
<evidence type="ECO:0000256" key="11">
    <source>
        <dbReference type="ARBA" id="ARBA00022763"/>
    </source>
</evidence>
<dbReference type="EMBL" id="FOYW01000001">
    <property type="protein sequence ID" value="SFR45197.1"/>
    <property type="molecule type" value="Genomic_DNA"/>
</dbReference>
<dbReference type="InterPro" id="IPR022311">
    <property type="entry name" value="PolX-like"/>
</dbReference>
<evidence type="ECO:0000313" key="26">
    <source>
        <dbReference type="Proteomes" id="UP000198644"/>
    </source>
</evidence>
<dbReference type="STRING" id="650891.SAMN05216203_0436"/>
<organism evidence="25 26">
    <name type="scientific">Marinobacter daqiaonensis</name>
    <dbReference type="NCBI Taxonomy" id="650891"/>
    <lineage>
        <taxon>Bacteria</taxon>
        <taxon>Pseudomonadati</taxon>
        <taxon>Pseudomonadota</taxon>
        <taxon>Gammaproteobacteria</taxon>
        <taxon>Pseudomonadales</taxon>
        <taxon>Marinobacteraceae</taxon>
        <taxon>Marinobacter</taxon>
    </lineage>
</organism>
<dbReference type="InterPro" id="IPR043519">
    <property type="entry name" value="NT_sf"/>
</dbReference>
<reference evidence="25 26" key="1">
    <citation type="submission" date="2016-10" db="EMBL/GenBank/DDBJ databases">
        <authorList>
            <person name="de Groot N.N."/>
        </authorList>
    </citation>
    <scope>NUCLEOTIDE SEQUENCE [LARGE SCALE GENOMIC DNA]</scope>
    <source>
        <strain evidence="25 26">CGMCC 1.9167</strain>
    </source>
</reference>
<evidence type="ECO:0000256" key="9">
    <source>
        <dbReference type="ARBA" id="ARBA00022695"/>
    </source>
</evidence>
<dbReference type="NCBIfam" id="NF006375">
    <property type="entry name" value="PRK08609.1"/>
    <property type="match status" value="1"/>
</dbReference>
<dbReference type="InterPro" id="IPR029398">
    <property type="entry name" value="PolB_thumb"/>
</dbReference>
<dbReference type="GO" id="GO:0140078">
    <property type="term" value="F:class I DNA-(apurinic or apyrimidinic site) endonuclease activity"/>
    <property type="evidence" value="ECO:0007669"/>
    <property type="project" value="UniProtKB-EC"/>
</dbReference>
<dbReference type="Gene3D" id="1.10.150.110">
    <property type="entry name" value="DNA polymerase beta, N-terminal domain-like"/>
    <property type="match status" value="1"/>
</dbReference>
<evidence type="ECO:0000256" key="3">
    <source>
        <dbReference type="ARBA" id="ARBA00012417"/>
    </source>
</evidence>
<dbReference type="RefSeq" id="WP_092008658.1">
    <property type="nucleotide sequence ID" value="NZ_FOYW01000001.1"/>
</dbReference>
<sequence length="571" mass="64048">MHNAEIARRFHELADLLEIQDANEFRVRAYRNAASIVEGSSRPIESMVADGEDLTAIRGIGDDLAGKIEELVKTGNLPQLQELQGEVPEQLTELMRLDQLGPKRTRAIYDALGIGSLEELEKAAEEGRIRELSGFGPKTERKIADEVARLSEREDQRILLGEAEQVAGPLVRYLDELDEVSRIEVAGSYRRRRDTVGDLDILVACDDSGPVMERFTSHPEVAEVASQGKTRATVHLKSGLQVDLRVVKTASFGAALHYFTGSKAHNVAIRKMAVERKLKVNEYGVYRGRKRIAGETEEEVFEQVGLPWIPPELRENRGEIEAAQGDRLPDLVQEKDIRGDLHLHTSATDGRNDLREMAEEAKRLGYEYIAITDHSKRLAMAKGLDARRLRQQMEEIDELNDGLDGIRVLKGIEVDILEDGRLDLPDDVLDELDLTVCSVHSKFDLSRKKQTERVLRAMDNPRCNILGHPTGRLINRREAYRIDLEAIVEAAAERGCCLELNAQPSRLDLSGRYAGMLRDAGVPGVVSTDAHAVDHLNFMHLGVAQARRGWMEKKHLLNTRTLKQLQKMLAR</sequence>
<dbReference type="OrthoDB" id="9808747at2"/>
<dbReference type="Proteomes" id="UP000198644">
    <property type="component" value="Unassembled WGS sequence"/>
</dbReference>
<evidence type="ECO:0000259" key="22">
    <source>
        <dbReference type="SMART" id="SM00278"/>
    </source>
</evidence>
<evidence type="ECO:0000256" key="2">
    <source>
        <dbReference type="ARBA" id="ARBA00004496"/>
    </source>
</evidence>
<evidence type="ECO:0000256" key="13">
    <source>
        <dbReference type="ARBA" id="ARBA00022932"/>
    </source>
</evidence>
<dbReference type="Gene3D" id="3.30.210.10">
    <property type="entry name" value="DNA polymerase, thumb domain"/>
    <property type="match status" value="1"/>
</dbReference>
<dbReference type="InterPro" id="IPR047967">
    <property type="entry name" value="PolX_PHP"/>
</dbReference>
<dbReference type="InterPro" id="IPR050243">
    <property type="entry name" value="PHP_phosphatase"/>
</dbReference>
<dbReference type="InterPro" id="IPR010996">
    <property type="entry name" value="HHH_MUS81"/>
</dbReference>
<dbReference type="SMART" id="SM00483">
    <property type="entry name" value="POLXc"/>
    <property type="match status" value="1"/>
</dbReference>
<dbReference type="CDD" id="cd07436">
    <property type="entry name" value="PHP_PolX"/>
    <property type="match status" value="1"/>
</dbReference>
<keyword evidence="15" id="KW-0234">DNA repair</keyword>
<dbReference type="GO" id="GO:0006281">
    <property type="term" value="P:DNA repair"/>
    <property type="evidence" value="ECO:0007669"/>
    <property type="project" value="UniProtKB-KW"/>
</dbReference>
<evidence type="ECO:0000313" key="25">
    <source>
        <dbReference type="EMBL" id="SFR45197.1"/>
    </source>
</evidence>
<keyword evidence="11" id="KW-0227">DNA damage</keyword>
<feature type="domain" description="Helix-hairpin-helix DNA-binding motif class 1" evidence="22">
    <location>
        <begin position="92"/>
        <end position="111"/>
    </location>
</feature>
<dbReference type="GO" id="GO:0003677">
    <property type="term" value="F:DNA binding"/>
    <property type="evidence" value="ECO:0007669"/>
    <property type="project" value="InterPro"/>
</dbReference>
<dbReference type="InterPro" id="IPR010994">
    <property type="entry name" value="RuvA_2-like"/>
</dbReference>
<dbReference type="PIRSF" id="PIRSF005047">
    <property type="entry name" value="UCP005047_YshC"/>
    <property type="match status" value="1"/>
</dbReference>
<dbReference type="Gene3D" id="1.10.150.20">
    <property type="entry name" value="5' to 3' exonuclease, C-terminal subdomain"/>
    <property type="match status" value="1"/>
</dbReference>
<dbReference type="GO" id="GO:0042578">
    <property type="term" value="F:phosphoric ester hydrolase activity"/>
    <property type="evidence" value="ECO:0007669"/>
    <property type="project" value="TreeGrafter"/>
</dbReference>
<keyword evidence="10" id="KW-0235">DNA replication</keyword>
<dbReference type="GO" id="GO:0005829">
    <property type="term" value="C:cytosol"/>
    <property type="evidence" value="ECO:0007669"/>
    <property type="project" value="TreeGrafter"/>
</dbReference>
<name>A0A1I6GT30_9GAMM</name>
<dbReference type="GO" id="GO:0008270">
    <property type="term" value="F:zinc ion binding"/>
    <property type="evidence" value="ECO:0007669"/>
    <property type="project" value="TreeGrafter"/>
</dbReference>
<comment type="catalytic activity">
    <reaction evidence="19">
        <text>a 5'-end 2'-deoxyribose-2'-deoxyribonucleotide-DNA = (2E,4S)-4-hydroxypenten-2-al-5-phosphate + a 5'-end 5'-phospho-2'-deoxyribonucleoside-DNA + H(+)</text>
        <dbReference type="Rhea" id="RHEA:76255"/>
        <dbReference type="Rhea" id="RHEA-COMP:13180"/>
        <dbReference type="Rhea" id="RHEA-COMP:18657"/>
        <dbReference type="ChEBI" id="CHEBI:15378"/>
        <dbReference type="ChEBI" id="CHEBI:136412"/>
        <dbReference type="ChEBI" id="CHEBI:195194"/>
        <dbReference type="ChEBI" id="CHEBI:195195"/>
    </reaction>
</comment>
<dbReference type="SUPFAM" id="SSF89550">
    <property type="entry name" value="PHP domain-like"/>
    <property type="match status" value="1"/>
</dbReference>
<evidence type="ECO:0000256" key="4">
    <source>
        <dbReference type="ARBA" id="ARBA00012720"/>
    </source>
</evidence>
<dbReference type="InterPro" id="IPR028207">
    <property type="entry name" value="DNA_pol_B_palm_palm"/>
</dbReference>